<evidence type="ECO:0000256" key="1">
    <source>
        <dbReference type="ARBA" id="ARBA00004141"/>
    </source>
</evidence>
<dbReference type="AlphaFoldDB" id="A0A081PR42"/>
<reference evidence="8 9" key="1">
    <citation type="submission" date="2014-05" db="EMBL/GenBank/DDBJ databases">
        <authorList>
            <person name="Daugherty S.C."/>
            <person name="Tallon L.J."/>
            <person name="Sadzewicz L."/>
            <person name="Kilian M."/>
            <person name="Tettelin H."/>
        </authorList>
    </citation>
    <scope>NUCLEOTIDE SEQUENCE [LARGE SCALE GENOMIC DNA]</scope>
    <source>
        <strain evidence="8 9">SK1126</strain>
    </source>
</reference>
<dbReference type="PANTHER" id="PTHR38459">
    <property type="entry name" value="PROPHAGE BACTOPRENOL-LINKED GLUCOSE TRANSLOCASE HOMOLOG"/>
    <property type="match status" value="1"/>
</dbReference>
<dbReference type="InterPro" id="IPR007267">
    <property type="entry name" value="GtrA_DPMS_TM"/>
</dbReference>
<keyword evidence="4 6" id="KW-1133">Transmembrane helix</keyword>
<evidence type="ECO:0000256" key="6">
    <source>
        <dbReference type="SAM" id="Phobius"/>
    </source>
</evidence>
<dbReference type="GO" id="GO:0005886">
    <property type="term" value="C:plasma membrane"/>
    <property type="evidence" value="ECO:0007669"/>
    <property type="project" value="TreeGrafter"/>
</dbReference>
<evidence type="ECO:0000256" key="3">
    <source>
        <dbReference type="ARBA" id="ARBA00022692"/>
    </source>
</evidence>
<evidence type="ECO:0000256" key="5">
    <source>
        <dbReference type="ARBA" id="ARBA00023136"/>
    </source>
</evidence>
<name>A0A081PR42_STRMT</name>
<evidence type="ECO:0000256" key="4">
    <source>
        <dbReference type="ARBA" id="ARBA00022989"/>
    </source>
</evidence>
<dbReference type="InterPro" id="IPR051401">
    <property type="entry name" value="GtrA_CellWall_Glycosyl"/>
</dbReference>
<dbReference type="PANTHER" id="PTHR38459:SF5">
    <property type="entry name" value="CELL WALL TEICHOIC ACID GLYCOSYLATION PROTEIN GTCA"/>
    <property type="match status" value="1"/>
</dbReference>
<evidence type="ECO:0000313" key="9">
    <source>
        <dbReference type="Proteomes" id="UP000028093"/>
    </source>
</evidence>
<organism evidence="8 9">
    <name type="scientific">Streptococcus mitis</name>
    <dbReference type="NCBI Taxonomy" id="28037"/>
    <lineage>
        <taxon>Bacteria</taxon>
        <taxon>Bacillati</taxon>
        <taxon>Bacillota</taxon>
        <taxon>Bacilli</taxon>
        <taxon>Lactobacillales</taxon>
        <taxon>Streptococcaceae</taxon>
        <taxon>Streptococcus</taxon>
        <taxon>Streptococcus mitis group</taxon>
    </lineage>
</organism>
<comment type="similarity">
    <text evidence="2">Belongs to the GtrA family.</text>
</comment>
<keyword evidence="3 6" id="KW-0812">Transmembrane</keyword>
<sequence>MKKRIQSLVKNELLLYLFFGIATTLVSILSRLVIYQLTHRELLATGFANIIGILFAFITNDTIVFKQARKNWSIRLMKFTLARLSTFLLDLILTFLFVTQFPNIIGQFVNNNIDKVNSIETVISQFLIIILNYIFSKVFIFKKIRKNLSI</sequence>
<comment type="subcellular location">
    <subcellularLocation>
        <location evidence="1">Membrane</location>
        <topology evidence="1">Multi-pass membrane protein</topology>
    </subcellularLocation>
</comment>
<feature type="transmembrane region" description="Helical" evidence="6">
    <location>
        <begin position="122"/>
        <end position="141"/>
    </location>
</feature>
<proteinExistence type="inferred from homology"/>
<dbReference type="PATRIC" id="fig|28037.99.peg.997"/>
<feature type="domain" description="GtrA/DPMS transmembrane" evidence="7">
    <location>
        <begin position="16"/>
        <end position="141"/>
    </location>
</feature>
<dbReference type="Pfam" id="PF04138">
    <property type="entry name" value="GtrA_DPMS_TM"/>
    <property type="match status" value="1"/>
</dbReference>
<evidence type="ECO:0000259" key="7">
    <source>
        <dbReference type="Pfam" id="PF04138"/>
    </source>
</evidence>
<gene>
    <name evidence="8" type="ORF">SK1126_1070</name>
</gene>
<dbReference type="GO" id="GO:0000271">
    <property type="term" value="P:polysaccharide biosynthetic process"/>
    <property type="evidence" value="ECO:0007669"/>
    <property type="project" value="InterPro"/>
</dbReference>
<feature type="transmembrane region" description="Helical" evidence="6">
    <location>
        <begin position="42"/>
        <end position="60"/>
    </location>
</feature>
<comment type="caution">
    <text evidence="8">The sequence shown here is derived from an EMBL/GenBank/DDBJ whole genome shotgun (WGS) entry which is preliminary data.</text>
</comment>
<keyword evidence="5 6" id="KW-0472">Membrane</keyword>
<dbReference type="RefSeq" id="WP_033681818.1">
    <property type="nucleotide sequence ID" value="NZ_JPFT01000005.1"/>
</dbReference>
<evidence type="ECO:0000256" key="2">
    <source>
        <dbReference type="ARBA" id="ARBA00009399"/>
    </source>
</evidence>
<accession>A0A081PR42</accession>
<dbReference type="EMBL" id="JPFT01000005">
    <property type="protein sequence ID" value="KEQ33165.1"/>
    <property type="molecule type" value="Genomic_DNA"/>
</dbReference>
<feature type="transmembrane region" description="Helical" evidence="6">
    <location>
        <begin position="12"/>
        <end position="36"/>
    </location>
</feature>
<evidence type="ECO:0000313" key="8">
    <source>
        <dbReference type="EMBL" id="KEQ33165.1"/>
    </source>
</evidence>
<feature type="transmembrane region" description="Helical" evidence="6">
    <location>
        <begin position="81"/>
        <end position="102"/>
    </location>
</feature>
<protein>
    <submittedName>
        <fullName evidence="8">GtrA-like family protein</fullName>
    </submittedName>
</protein>
<dbReference type="Proteomes" id="UP000028093">
    <property type="component" value="Unassembled WGS sequence"/>
</dbReference>